<keyword evidence="1" id="KW-0175">Coiled coil</keyword>
<accession>A0A3D8IV68</accession>
<dbReference type="OrthoDB" id="5359821at2"/>
<evidence type="ECO:0000313" key="4">
    <source>
        <dbReference type="Proteomes" id="UP000257067"/>
    </source>
</evidence>
<evidence type="ECO:0000313" key="3">
    <source>
        <dbReference type="EMBL" id="RDU68900.1"/>
    </source>
</evidence>
<dbReference type="SUPFAM" id="SSF158791">
    <property type="entry name" value="MgtE N-terminal domain-like"/>
    <property type="match status" value="1"/>
</dbReference>
<gene>
    <name evidence="3" type="ORF">CQA62_04650</name>
</gene>
<organism evidence="3 4">
    <name type="scientific">Helicobacter cholecystus</name>
    <dbReference type="NCBI Taxonomy" id="45498"/>
    <lineage>
        <taxon>Bacteria</taxon>
        <taxon>Pseudomonadati</taxon>
        <taxon>Campylobacterota</taxon>
        <taxon>Epsilonproteobacteria</taxon>
        <taxon>Campylobacterales</taxon>
        <taxon>Helicobacteraceae</taxon>
        <taxon>Helicobacter</taxon>
    </lineage>
</organism>
<keyword evidence="3" id="KW-0969">Cilium</keyword>
<keyword evidence="4" id="KW-1185">Reference proteome</keyword>
<evidence type="ECO:0000259" key="2">
    <source>
        <dbReference type="Pfam" id="PF03448"/>
    </source>
</evidence>
<proteinExistence type="predicted"/>
<dbReference type="AlphaFoldDB" id="A0A3D8IV68"/>
<feature type="coiled-coil region" evidence="1">
    <location>
        <begin position="22"/>
        <end position="127"/>
    </location>
</feature>
<dbReference type="Proteomes" id="UP000257067">
    <property type="component" value="Unassembled WGS sequence"/>
</dbReference>
<dbReference type="InterPro" id="IPR006668">
    <property type="entry name" value="Mg_transptr_MgtE_intracell_dom"/>
</dbReference>
<reference evidence="3 4" key="1">
    <citation type="submission" date="2018-04" db="EMBL/GenBank/DDBJ databases">
        <title>Novel Campyloabacter and Helicobacter Species and Strains.</title>
        <authorList>
            <person name="Mannion A.J."/>
            <person name="Shen Z."/>
            <person name="Fox J.G."/>
        </authorList>
    </citation>
    <scope>NUCLEOTIDE SEQUENCE [LARGE SCALE GENOMIC DNA]</scope>
    <source>
        <strain evidence="3 4">ATCC 700242</strain>
    </source>
</reference>
<dbReference type="EMBL" id="NXLU01000005">
    <property type="protein sequence ID" value="RDU68900.1"/>
    <property type="molecule type" value="Genomic_DNA"/>
</dbReference>
<sequence>MKKALFTGILMVFVWGEIVDCNALFQSRKEEIAGELQKLQEQQQMLQILQGATEGVLKEREAKLKAQEDEIKKKQEAFEQEEKDFQAKLKAQEEQSKKRLEEQEKKIKDLIAQNQALLEEIKGVKQDKVVQTYTKMKDSKAALILESLPAKDAVDILGKMDAKLMSRIMAKMTPQKAGEITTMLQEVPSQNTDLNPQPQAQ</sequence>
<dbReference type="Gene3D" id="1.25.60.10">
    <property type="entry name" value="MgtE N-terminal domain-like"/>
    <property type="match status" value="1"/>
</dbReference>
<comment type="caution">
    <text evidence="3">The sequence shown here is derived from an EMBL/GenBank/DDBJ whole genome shotgun (WGS) entry which is preliminary data.</text>
</comment>
<name>A0A3D8IV68_9HELI</name>
<dbReference type="Pfam" id="PF03448">
    <property type="entry name" value="MgtE_N"/>
    <property type="match status" value="1"/>
</dbReference>
<protein>
    <submittedName>
        <fullName evidence="3">Flagellar protein FlbB</fullName>
    </submittedName>
</protein>
<keyword evidence="3" id="KW-0966">Cell projection</keyword>
<dbReference type="RefSeq" id="WP_115585123.1">
    <property type="nucleotide sequence ID" value="NZ_LR134518.1"/>
</dbReference>
<evidence type="ECO:0000256" key="1">
    <source>
        <dbReference type="SAM" id="Coils"/>
    </source>
</evidence>
<dbReference type="InterPro" id="IPR038076">
    <property type="entry name" value="MgtE_N_sf"/>
</dbReference>
<feature type="domain" description="Magnesium transporter MgtE intracellular" evidence="2">
    <location>
        <begin position="118"/>
        <end position="185"/>
    </location>
</feature>
<keyword evidence="3" id="KW-0282">Flagellum</keyword>